<comment type="caution">
    <text evidence="9">The sequence shown here is derived from an EMBL/GenBank/DDBJ whole genome shotgun (WGS) entry which is preliminary data.</text>
</comment>
<dbReference type="STRING" id="1280948.HY36_10255"/>
<dbReference type="PANTHER" id="PTHR22981:SF7">
    <property type="entry name" value="3-HYDROXYISOBUTYRATE DEHYDROGENASE, MITOCHONDRIAL"/>
    <property type="match status" value="1"/>
</dbReference>
<dbReference type="Gene3D" id="1.10.1040.10">
    <property type="entry name" value="N-(1-d-carboxylethyl)-l-norvaline Dehydrogenase, domain 2"/>
    <property type="match status" value="1"/>
</dbReference>
<dbReference type="SUPFAM" id="SSF48179">
    <property type="entry name" value="6-phosphogluconate dehydrogenase C-terminal domain-like"/>
    <property type="match status" value="1"/>
</dbReference>
<feature type="domain" description="6-phosphogluconate dehydrogenase NADP-binding" evidence="7">
    <location>
        <begin position="3"/>
        <end position="162"/>
    </location>
</feature>
<dbReference type="InterPro" id="IPR029154">
    <property type="entry name" value="HIBADH-like_NADP-bd"/>
</dbReference>
<feature type="domain" description="3-hydroxyisobutyrate dehydrogenase-like NAD-binding" evidence="8">
    <location>
        <begin position="165"/>
        <end position="290"/>
    </location>
</feature>
<dbReference type="FunFam" id="1.10.1040.10:FF:000006">
    <property type="entry name" value="3-hydroxyisobutyrate dehydrogenase"/>
    <property type="match status" value="1"/>
</dbReference>
<dbReference type="InterPro" id="IPR013328">
    <property type="entry name" value="6PGD_dom2"/>
</dbReference>
<dbReference type="GO" id="GO:0008442">
    <property type="term" value="F:3-hydroxyisobutyrate dehydrogenase activity"/>
    <property type="evidence" value="ECO:0007669"/>
    <property type="project" value="InterPro"/>
</dbReference>
<dbReference type="OrthoDB" id="9812907at2"/>
<dbReference type="InterPro" id="IPR006115">
    <property type="entry name" value="6PGDH_NADP-bd"/>
</dbReference>
<dbReference type="PATRIC" id="fig|1280948.3.peg.3174"/>
<organism evidence="9 10">
    <name type="scientific">Hyphomonas atlantica</name>
    <dbReference type="NCBI Taxonomy" id="1280948"/>
    <lineage>
        <taxon>Bacteria</taxon>
        <taxon>Pseudomonadati</taxon>
        <taxon>Pseudomonadota</taxon>
        <taxon>Alphaproteobacteria</taxon>
        <taxon>Hyphomonadales</taxon>
        <taxon>Hyphomonadaceae</taxon>
        <taxon>Hyphomonas</taxon>
    </lineage>
</organism>
<accession>A0A059DXM7</accession>
<dbReference type="EMBL" id="AWFH01000061">
    <property type="protein sequence ID" value="KCZ58233.1"/>
    <property type="molecule type" value="Genomic_DNA"/>
</dbReference>
<dbReference type="PANTHER" id="PTHR22981">
    <property type="entry name" value="3-HYDROXYISOBUTYRATE DEHYDROGENASE-RELATED"/>
    <property type="match status" value="1"/>
</dbReference>
<keyword evidence="10" id="KW-1185">Reference proteome</keyword>
<dbReference type="Pfam" id="PF14833">
    <property type="entry name" value="NAD_binding_11"/>
    <property type="match status" value="1"/>
</dbReference>
<dbReference type="AlphaFoldDB" id="A0A059DXM7"/>
<dbReference type="InterPro" id="IPR036291">
    <property type="entry name" value="NAD(P)-bd_dom_sf"/>
</dbReference>
<evidence type="ECO:0000259" key="7">
    <source>
        <dbReference type="Pfam" id="PF03446"/>
    </source>
</evidence>
<dbReference type="SUPFAM" id="SSF51735">
    <property type="entry name" value="NAD(P)-binding Rossmann-fold domains"/>
    <property type="match status" value="1"/>
</dbReference>
<dbReference type="GO" id="GO:0050661">
    <property type="term" value="F:NADP binding"/>
    <property type="evidence" value="ECO:0007669"/>
    <property type="project" value="InterPro"/>
</dbReference>
<protein>
    <submittedName>
        <fullName evidence="9">3-hydroxyisobutyrate dehydrogenase</fullName>
    </submittedName>
</protein>
<name>A0A059DXM7_9PROT</name>
<gene>
    <name evidence="9" type="ORF">HY36_10255</name>
</gene>
<dbReference type="InterPro" id="IPR015815">
    <property type="entry name" value="HIBADH-related"/>
</dbReference>
<evidence type="ECO:0000256" key="6">
    <source>
        <dbReference type="PIRSR" id="PIRSR000103-1"/>
    </source>
</evidence>
<dbReference type="GO" id="GO:0009083">
    <property type="term" value="P:branched-chain amino acid catabolic process"/>
    <property type="evidence" value="ECO:0007669"/>
    <property type="project" value="UniProtKB-KW"/>
</dbReference>
<evidence type="ECO:0000313" key="9">
    <source>
        <dbReference type="EMBL" id="KCZ58233.1"/>
    </source>
</evidence>
<evidence type="ECO:0000313" key="10">
    <source>
        <dbReference type="Proteomes" id="UP000024547"/>
    </source>
</evidence>
<dbReference type="eggNOG" id="COG2084">
    <property type="taxonomic scope" value="Bacteria"/>
</dbReference>
<keyword evidence="3" id="KW-0101">Branched-chain amino acid catabolism</keyword>
<feature type="active site" evidence="6">
    <location>
        <position position="171"/>
    </location>
</feature>
<keyword evidence="4" id="KW-0560">Oxidoreductase</keyword>
<sequence>MTKIAFIGLGNMGSGMCANLCKAGHEVRAFDLNADAVKVAESNGAQAAATIAEAVSDADVIVSMLPAGKHVLSVYFGEDGVAAQAAKGALFLDCSTIAVEDAREAASKAEAAGFLMADAPVSGGTAAADAGTLTFMVGGPDEAFTKAKPILDAMGKNIFHAGASGNGQVAKIANNMLLGISMIGTCEAFNLAEKLGLDAQTFYDISSTASGQCWSMTSYCPAPGPVPTAPSNRDYQPGFAVAMMLKDLHLAAGAAKTAGAQVTLGEMAEKIYADLDARGHGGLDFSGVMKDLKQELG</sequence>
<dbReference type="Pfam" id="PF03446">
    <property type="entry name" value="NAD_binding_2"/>
    <property type="match status" value="1"/>
</dbReference>
<evidence type="ECO:0000256" key="5">
    <source>
        <dbReference type="ARBA" id="ARBA00023027"/>
    </source>
</evidence>
<dbReference type="GO" id="GO:0051287">
    <property type="term" value="F:NAD binding"/>
    <property type="evidence" value="ECO:0007669"/>
    <property type="project" value="InterPro"/>
</dbReference>
<evidence type="ECO:0000256" key="3">
    <source>
        <dbReference type="ARBA" id="ARBA00022456"/>
    </source>
</evidence>
<dbReference type="PIRSF" id="PIRSF000103">
    <property type="entry name" value="HIBADH"/>
    <property type="match status" value="1"/>
</dbReference>
<evidence type="ECO:0000259" key="8">
    <source>
        <dbReference type="Pfam" id="PF14833"/>
    </source>
</evidence>
<evidence type="ECO:0000256" key="2">
    <source>
        <dbReference type="ARBA" id="ARBA00009080"/>
    </source>
</evidence>
<proteinExistence type="inferred from homology"/>
<dbReference type="NCBIfam" id="TIGR01692">
    <property type="entry name" value="HIBADH"/>
    <property type="match status" value="1"/>
</dbReference>
<dbReference type="RefSeq" id="WP_035554760.1">
    <property type="nucleotide sequence ID" value="NZ_AWFH01000061.1"/>
</dbReference>
<dbReference type="InterPro" id="IPR011548">
    <property type="entry name" value="HIBADH"/>
</dbReference>
<evidence type="ECO:0000256" key="1">
    <source>
        <dbReference type="ARBA" id="ARBA00005023"/>
    </source>
</evidence>
<reference evidence="9 10" key="1">
    <citation type="journal article" date="2014" name="Antonie Van Leeuwenhoek">
        <title>Hyphomonas beringensis sp. nov. and Hyphomonas chukchiensis sp. nov., isolated from surface seawater of the Bering Sea and Chukchi Sea.</title>
        <authorList>
            <person name="Li C."/>
            <person name="Lai Q."/>
            <person name="Li G."/>
            <person name="Dong C."/>
            <person name="Wang J."/>
            <person name="Liao Y."/>
            <person name="Shao Z."/>
        </authorList>
    </citation>
    <scope>NUCLEOTIDE SEQUENCE [LARGE SCALE GENOMIC DNA]</scope>
    <source>
        <strain evidence="9 10">22II1-22F38</strain>
    </source>
</reference>
<dbReference type="Gene3D" id="3.40.50.720">
    <property type="entry name" value="NAD(P)-binding Rossmann-like Domain"/>
    <property type="match status" value="1"/>
</dbReference>
<keyword evidence="5" id="KW-0520">NAD</keyword>
<evidence type="ECO:0000256" key="4">
    <source>
        <dbReference type="ARBA" id="ARBA00023002"/>
    </source>
</evidence>
<dbReference type="Proteomes" id="UP000024547">
    <property type="component" value="Unassembled WGS sequence"/>
</dbReference>
<comment type="pathway">
    <text evidence="1">Amino-acid degradation.</text>
</comment>
<dbReference type="InterPro" id="IPR008927">
    <property type="entry name" value="6-PGluconate_DH-like_C_sf"/>
</dbReference>
<comment type="similarity">
    <text evidence="2">Belongs to the HIBADH-related family.</text>
</comment>